<dbReference type="SUPFAM" id="SSF143548">
    <property type="entry name" value="Serine metabolism enzymes domain"/>
    <property type="match status" value="1"/>
</dbReference>
<keyword evidence="5 11" id="KW-0004">4Fe-4S</keyword>
<accession>A0A7L5AI94</accession>
<gene>
    <name evidence="14" type="ORF">BHD05_05070</name>
</gene>
<reference evidence="14 15" key="1">
    <citation type="submission" date="2016-09" db="EMBL/GenBank/DDBJ databases">
        <title>Complete genome sequence of microbes from the polar regions.</title>
        <authorList>
            <person name="Liao L."/>
            <person name="Chen B."/>
        </authorList>
    </citation>
    <scope>NUCLEOTIDE SEQUENCE [LARGE SCALE GENOMIC DNA]</scope>
    <source>
        <strain evidence="14 15">ZS314</strain>
    </source>
</reference>
<dbReference type="GO" id="GO:0046872">
    <property type="term" value="F:metal ion binding"/>
    <property type="evidence" value="ECO:0007669"/>
    <property type="project" value="UniProtKB-KW"/>
</dbReference>
<comment type="cofactor">
    <cofactor evidence="1 11">
        <name>[4Fe-4S] cluster</name>
        <dbReference type="ChEBI" id="CHEBI:49883"/>
    </cofactor>
</comment>
<name>A0A7L5AI94_9MICO</name>
<dbReference type="Gene3D" id="3.30.1330.90">
    <property type="entry name" value="D-3-phosphoglycerate dehydrogenase, domain 3"/>
    <property type="match status" value="1"/>
</dbReference>
<evidence type="ECO:0000256" key="6">
    <source>
        <dbReference type="ARBA" id="ARBA00022723"/>
    </source>
</evidence>
<proteinExistence type="inferred from homology"/>
<comment type="pathway">
    <text evidence="2">Carbohydrate biosynthesis; gluconeogenesis.</text>
</comment>
<evidence type="ECO:0000313" key="15">
    <source>
        <dbReference type="Proteomes" id="UP000464507"/>
    </source>
</evidence>
<dbReference type="InterPro" id="IPR051318">
    <property type="entry name" value="Fe-S_L-Ser"/>
</dbReference>
<evidence type="ECO:0000259" key="13">
    <source>
        <dbReference type="Pfam" id="PF03315"/>
    </source>
</evidence>
<dbReference type="PANTHER" id="PTHR30182:SF1">
    <property type="entry name" value="L-SERINE DEHYDRATASE 1"/>
    <property type="match status" value="1"/>
</dbReference>
<dbReference type="GO" id="GO:0051539">
    <property type="term" value="F:4 iron, 4 sulfur cluster binding"/>
    <property type="evidence" value="ECO:0007669"/>
    <property type="project" value="UniProtKB-UniRule"/>
</dbReference>
<dbReference type="InterPro" id="IPR029009">
    <property type="entry name" value="ASB_dom_sf"/>
</dbReference>
<dbReference type="EC" id="4.3.1.17" evidence="11"/>
<evidence type="ECO:0000259" key="12">
    <source>
        <dbReference type="Pfam" id="PF03313"/>
    </source>
</evidence>
<keyword evidence="9 11" id="KW-0456">Lyase</keyword>
<dbReference type="PANTHER" id="PTHR30182">
    <property type="entry name" value="L-SERINE DEHYDRATASE"/>
    <property type="match status" value="1"/>
</dbReference>
<evidence type="ECO:0000256" key="3">
    <source>
        <dbReference type="ARBA" id="ARBA00008636"/>
    </source>
</evidence>
<evidence type="ECO:0000256" key="5">
    <source>
        <dbReference type="ARBA" id="ARBA00022485"/>
    </source>
</evidence>
<dbReference type="InterPro" id="IPR005131">
    <property type="entry name" value="Ser_deHydtase_bsu"/>
</dbReference>
<evidence type="ECO:0000256" key="7">
    <source>
        <dbReference type="ARBA" id="ARBA00023004"/>
    </source>
</evidence>
<dbReference type="Pfam" id="PF03313">
    <property type="entry name" value="SDH_alpha"/>
    <property type="match status" value="1"/>
</dbReference>
<dbReference type="InterPro" id="IPR004644">
    <property type="entry name" value="Fe-S_L-Ser_mono"/>
</dbReference>
<evidence type="ECO:0000256" key="2">
    <source>
        <dbReference type="ARBA" id="ARBA00004742"/>
    </source>
</evidence>
<dbReference type="InterPro" id="IPR005130">
    <property type="entry name" value="Ser_deHydtase-like_asu"/>
</dbReference>
<evidence type="ECO:0000256" key="11">
    <source>
        <dbReference type="RuleBase" id="RU366059"/>
    </source>
</evidence>
<dbReference type="GO" id="GO:0003941">
    <property type="term" value="F:L-serine ammonia-lyase activity"/>
    <property type="evidence" value="ECO:0007669"/>
    <property type="project" value="UniProtKB-UniRule"/>
</dbReference>
<dbReference type="Proteomes" id="UP000464507">
    <property type="component" value="Chromosome"/>
</dbReference>
<keyword evidence="6 11" id="KW-0479">Metal-binding</keyword>
<dbReference type="GO" id="GO:0006094">
    <property type="term" value="P:gluconeogenesis"/>
    <property type="evidence" value="ECO:0007669"/>
    <property type="project" value="UniProtKB-KW"/>
</dbReference>
<dbReference type="EMBL" id="CP017146">
    <property type="protein sequence ID" value="QHO69114.1"/>
    <property type="molecule type" value="Genomic_DNA"/>
</dbReference>
<dbReference type="AlphaFoldDB" id="A0A7L5AI94"/>
<comment type="catalytic activity">
    <reaction evidence="10 11">
        <text>L-serine = pyruvate + NH4(+)</text>
        <dbReference type="Rhea" id="RHEA:19169"/>
        <dbReference type="ChEBI" id="CHEBI:15361"/>
        <dbReference type="ChEBI" id="CHEBI:28938"/>
        <dbReference type="ChEBI" id="CHEBI:33384"/>
        <dbReference type="EC" id="4.3.1.17"/>
    </reaction>
</comment>
<feature type="domain" description="Serine dehydratase-like alpha subunit" evidence="12">
    <location>
        <begin position="183"/>
        <end position="447"/>
    </location>
</feature>
<comment type="similarity">
    <text evidence="3 11">Belongs to the iron-sulfur dependent L-serine dehydratase family.</text>
</comment>
<keyword evidence="8 11" id="KW-0411">Iron-sulfur</keyword>
<evidence type="ECO:0000256" key="10">
    <source>
        <dbReference type="ARBA" id="ARBA00049406"/>
    </source>
</evidence>
<sequence>MHRVSALDLFSIGIGPSSSHTVGPMRAATAFARELESGDLLPQTSGLRMTLYGSIAATGVGHGTLGALAAGLRGEDPATIDPALVARAWDEALAAGGIALLGGPAIALAATDMRYEPFTRMPAHPNGIRFEALDAAGLVLHDALYYSVGGGFIERDGSAPAPEPEPGPYPYRTAAELLAYCTESGLEIADIALANELAIATEDEVNARLDAVWHAMRECVEAGMATEGVLPGWLRVPRRSAGIAEHLRERESNGDTDTAVEWLQCYAIAVNEQNAAGARVVTAPTNGAAGIIPAVGYYAMKMRGMVTPEQSRRYLLTAGAIGSLCKMNASISGAEAGCQGEVGSACSMAAAGITAHLGGTPAQVENAAEVAMEHHLGLTCDPIGGFVQVPCIERNAIAAATAVSASRLALMGDGTHLVSLDTVIETMRQTGRDMSENYKETSRAGLAVNVVEC</sequence>
<evidence type="ECO:0000256" key="1">
    <source>
        <dbReference type="ARBA" id="ARBA00001966"/>
    </source>
</evidence>
<dbReference type="NCBIfam" id="TIGR00720">
    <property type="entry name" value="sda_mono"/>
    <property type="match status" value="1"/>
</dbReference>
<organism evidence="14 15">
    <name type="scientific">Marisediminicola antarctica</name>
    <dbReference type="NCBI Taxonomy" id="674079"/>
    <lineage>
        <taxon>Bacteria</taxon>
        <taxon>Bacillati</taxon>
        <taxon>Actinomycetota</taxon>
        <taxon>Actinomycetes</taxon>
        <taxon>Micrococcales</taxon>
        <taxon>Microbacteriaceae</taxon>
        <taxon>Marisediminicola</taxon>
    </lineage>
</organism>
<dbReference type="KEGG" id="mant:BHD05_05070"/>
<evidence type="ECO:0000313" key="14">
    <source>
        <dbReference type="EMBL" id="QHO69114.1"/>
    </source>
</evidence>
<evidence type="ECO:0000256" key="8">
    <source>
        <dbReference type="ARBA" id="ARBA00023014"/>
    </source>
</evidence>
<keyword evidence="7 11" id="KW-0408">Iron</keyword>
<evidence type="ECO:0000256" key="9">
    <source>
        <dbReference type="ARBA" id="ARBA00023239"/>
    </source>
</evidence>
<feature type="domain" description="Serine dehydratase beta chain" evidence="13">
    <location>
        <begin position="5"/>
        <end position="156"/>
    </location>
</feature>
<dbReference type="RefSeq" id="WP_202614297.1">
    <property type="nucleotide sequence ID" value="NZ_CP017146.1"/>
</dbReference>
<dbReference type="Pfam" id="PF03315">
    <property type="entry name" value="SDH_beta"/>
    <property type="match status" value="1"/>
</dbReference>
<keyword evidence="15" id="KW-1185">Reference proteome</keyword>
<keyword evidence="4 11" id="KW-0312">Gluconeogenesis</keyword>
<protein>
    <recommendedName>
        <fullName evidence="11">L-serine dehydratase</fullName>
        <ecNumber evidence="11">4.3.1.17</ecNumber>
    </recommendedName>
</protein>
<evidence type="ECO:0000256" key="4">
    <source>
        <dbReference type="ARBA" id="ARBA00022432"/>
    </source>
</evidence>